<dbReference type="OrthoDB" id="9805774at2"/>
<comment type="caution">
    <text evidence="5">The sequence shown here is derived from an EMBL/GenBank/DDBJ whole genome shotgun (WGS) entry which is preliminary data.</text>
</comment>
<keyword evidence="2" id="KW-0238">DNA-binding</keyword>
<dbReference type="SUPFAM" id="SSF53822">
    <property type="entry name" value="Periplasmic binding protein-like I"/>
    <property type="match status" value="1"/>
</dbReference>
<sequence length="347" mass="36880">MGHPFRMREIAQQSGLSLATIDRVLNRRAGVRASTVAEVEQAIAELDRQASQVRVAGHTFLVDLVMQAPARFSAAVRAALEGELPHLRPAVIRARFHLQENSSPAEVVRTLHVIARRGSQGVILKAPDDPLVVEAVDELVAAGIPVVTLVTDVPDSRRIAYVGIDNRAAGATAAYLLSQWTPGGEGAALTTLSSAAFRGEDARGAGFRAAWADLAPGRRVHEVAETDGLDATMLDAVTAALEADPAIDTVYSIGGGNVATLEAFRQAGRTCRAFVAHDLDADNAGLLRSRRLSAVLHHDLRDDMRRACRVVMQAHGALPGPVVSLPSHIQVVTPYNEPGAFLPLASH</sequence>
<dbReference type="Gene3D" id="1.10.260.40">
    <property type="entry name" value="lambda repressor-like DNA-binding domains"/>
    <property type="match status" value="1"/>
</dbReference>
<dbReference type="CDD" id="cd06307">
    <property type="entry name" value="PBP1_sugar_binding"/>
    <property type="match status" value="1"/>
</dbReference>
<dbReference type="GO" id="GO:0000976">
    <property type="term" value="F:transcription cis-regulatory region binding"/>
    <property type="evidence" value="ECO:0007669"/>
    <property type="project" value="TreeGrafter"/>
</dbReference>
<dbReference type="SMART" id="SM00354">
    <property type="entry name" value="HTH_LACI"/>
    <property type="match status" value="1"/>
</dbReference>
<evidence type="ECO:0000259" key="4">
    <source>
        <dbReference type="PROSITE" id="PS50932"/>
    </source>
</evidence>
<dbReference type="InterPro" id="IPR000843">
    <property type="entry name" value="HTH_LacI"/>
</dbReference>
<evidence type="ECO:0000256" key="1">
    <source>
        <dbReference type="ARBA" id="ARBA00023015"/>
    </source>
</evidence>
<dbReference type="Pfam" id="PF00356">
    <property type="entry name" value="LacI"/>
    <property type="match status" value="1"/>
</dbReference>
<reference evidence="5" key="1">
    <citation type="submission" date="2019-09" db="EMBL/GenBank/DDBJ databases">
        <authorList>
            <person name="Li J."/>
        </authorList>
    </citation>
    <scope>NUCLEOTIDE SEQUENCE [LARGE SCALE GENOMIC DNA]</scope>
    <source>
        <strain evidence="5">NRBC 14897</strain>
    </source>
</reference>
<gene>
    <name evidence="5" type="ORF">ESP62_008365</name>
</gene>
<dbReference type="Proteomes" id="UP001515100">
    <property type="component" value="Unassembled WGS sequence"/>
</dbReference>
<evidence type="ECO:0000313" key="6">
    <source>
        <dbReference type="Proteomes" id="UP001515100"/>
    </source>
</evidence>
<dbReference type="RefSeq" id="WP_129182800.1">
    <property type="nucleotide sequence ID" value="NZ_JAGIOG010000001.1"/>
</dbReference>
<protein>
    <submittedName>
        <fullName evidence="5">LacI family transcriptional regulator</fullName>
    </submittedName>
</protein>
<dbReference type="PANTHER" id="PTHR30146:SF152">
    <property type="entry name" value="TRANSCRIPTIONAL REGULATORY PROTEIN"/>
    <property type="match status" value="1"/>
</dbReference>
<dbReference type="Pfam" id="PF13407">
    <property type="entry name" value="Peripla_BP_4"/>
    <property type="match status" value="1"/>
</dbReference>
<dbReference type="InterPro" id="IPR025997">
    <property type="entry name" value="SBP_2_dom"/>
</dbReference>
<dbReference type="GO" id="GO:0003700">
    <property type="term" value="F:DNA-binding transcription factor activity"/>
    <property type="evidence" value="ECO:0007669"/>
    <property type="project" value="TreeGrafter"/>
</dbReference>
<dbReference type="AlphaFoldDB" id="A0A641APP2"/>
<dbReference type="CDD" id="cd01392">
    <property type="entry name" value="HTH_LacI"/>
    <property type="match status" value="1"/>
</dbReference>
<proteinExistence type="predicted"/>
<keyword evidence="3" id="KW-0804">Transcription</keyword>
<dbReference type="PANTHER" id="PTHR30146">
    <property type="entry name" value="LACI-RELATED TRANSCRIPTIONAL REPRESSOR"/>
    <property type="match status" value="1"/>
</dbReference>
<name>A0A641APP2_9ACTN</name>
<dbReference type="EMBL" id="SDPP02000002">
    <property type="protein sequence ID" value="KAA1378367.1"/>
    <property type="molecule type" value="Genomic_DNA"/>
</dbReference>
<feature type="domain" description="HTH lacI-type" evidence="4">
    <location>
        <begin position="5"/>
        <end position="57"/>
    </location>
</feature>
<evidence type="ECO:0000313" key="5">
    <source>
        <dbReference type="EMBL" id="KAA1378367.1"/>
    </source>
</evidence>
<accession>A0A641APP2</accession>
<keyword evidence="6" id="KW-1185">Reference proteome</keyword>
<dbReference type="PROSITE" id="PS50932">
    <property type="entry name" value="HTH_LACI_2"/>
    <property type="match status" value="1"/>
</dbReference>
<evidence type="ECO:0000256" key="3">
    <source>
        <dbReference type="ARBA" id="ARBA00023163"/>
    </source>
</evidence>
<dbReference type="InterPro" id="IPR010982">
    <property type="entry name" value="Lambda_DNA-bd_dom_sf"/>
</dbReference>
<dbReference type="InterPro" id="IPR028082">
    <property type="entry name" value="Peripla_BP_I"/>
</dbReference>
<dbReference type="Gene3D" id="3.40.50.2300">
    <property type="match status" value="2"/>
</dbReference>
<evidence type="ECO:0000256" key="2">
    <source>
        <dbReference type="ARBA" id="ARBA00023125"/>
    </source>
</evidence>
<keyword evidence="1" id="KW-0805">Transcription regulation</keyword>
<dbReference type="SUPFAM" id="SSF47413">
    <property type="entry name" value="lambda repressor-like DNA-binding domains"/>
    <property type="match status" value="1"/>
</dbReference>
<organism evidence="5 6">
    <name type="scientific">Aeromicrobium fastidiosum</name>
    <dbReference type="NCBI Taxonomy" id="52699"/>
    <lineage>
        <taxon>Bacteria</taxon>
        <taxon>Bacillati</taxon>
        <taxon>Actinomycetota</taxon>
        <taxon>Actinomycetes</taxon>
        <taxon>Propionibacteriales</taxon>
        <taxon>Nocardioidaceae</taxon>
        <taxon>Aeromicrobium</taxon>
    </lineage>
</organism>